<evidence type="ECO:0000313" key="10">
    <source>
        <dbReference type="Proteomes" id="UP000634919"/>
    </source>
</evidence>
<dbReference type="Gene3D" id="3.10.180.80">
    <property type="entry name" value="Uncharacterised protein PF07063, DUF1338"/>
    <property type="match status" value="1"/>
</dbReference>
<dbReference type="PANTHER" id="PTHR39479:SF2">
    <property type="entry name" value="2-OXOADIPATE DIOXYGENASE_DECARBOXYLASE"/>
    <property type="match status" value="1"/>
</dbReference>
<proteinExistence type="inferred from homology"/>
<keyword evidence="3" id="KW-0560">Oxidoreductase</keyword>
<reference evidence="9 10" key="1">
    <citation type="submission" date="2020-08" db="EMBL/GenBank/DDBJ databases">
        <title>A Genomic Blueprint of the Chicken Gut Microbiome.</title>
        <authorList>
            <person name="Gilroy R."/>
            <person name="Ravi A."/>
            <person name="Getino M."/>
            <person name="Pursley I."/>
            <person name="Horton D.L."/>
            <person name="Alikhan N.-F."/>
            <person name="Baker D."/>
            <person name="Gharbi K."/>
            <person name="Hall N."/>
            <person name="Watson M."/>
            <person name="Adriaenssens E.M."/>
            <person name="Foster-Nyarko E."/>
            <person name="Jarju S."/>
            <person name="Secka A."/>
            <person name="Antonio M."/>
            <person name="Oren A."/>
            <person name="Chaudhuri R."/>
            <person name="La Ragione R.M."/>
            <person name="Hildebrand F."/>
            <person name="Pallen M.J."/>
        </authorList>
    </citation>
    <scope>NUCLEOTIDE SEQUENCE [LARGE SCALE GENOMIC DNA]</scope>
    <source>
        <strain evidence="9 10">Sa2CVA6</strain>
    </source>
</reference>
<evidence type="ECO:0000256" key="2">
    <source>
        <dbReference type="ARBA" id="ARBA00022964"/>
    </source>
</evidence>
<keyword evidence="10" id="KW-1185">Reference proteome</keyword>
<dbReference type="EC" id="1.13.11.93" evidence="6"/>
<dbReference type="SMART" id="SM01150">
    <property type="entry name" value="DUF1338"/>
    <property type="match status" value="1"/>
</dbReference>
<dbReference type="PANTHER" id="PTHR39479">
    <property type="match status" value="1"/>
</dbReference>
<comment type="caution">
    <text evidence="9">The sequence shown here is derived from an EMBL/GenBank/DDBJ whole genome shotgun (WGS) entry which is preliminary data.</text>
</comment>
<dbReference type="Pfam" id="PF07063">
    <property type="entry name" value="HGLS"/>
    <property type="match status" value="1"/>
</dbReference>
<dbReference type="EMBL" id="JACSQK010000003">
    <property type="protein sequence ID" value="MBD7960186.1"/>
    <property type="molecule type" value="Genomic_DNA"/>
</dbReference>
<gene>
    <name evidence="9" type="ORF">H9646_06800</name>
</gene>
<accession>A0ABR8S9M6</accession>
<dbReference type="InterPro" id="IPR009770">
    <property type="entry name" value="HGLS"/>
</dbReference>
<dbReference type="CDD" id="cd16348">
    <property type="entry name" value="VOC_YdcJ_like"/>
    <property type="match status" value="1"/>
</dbReference>
<evidence type="ECO:0000256" key="6">
    <source>
        <dbReference type="ARBA" id="ARBA00035023"/>
    </source>
</evidence>
<evidence type="ECO:0000256" key="4">
    <source>
        <dbReference type="ARBA" id="ARBA00023004"/>
    </source>
</evidence>
<evidence type="ECO:0000256" key="7">
    <source>
        <dbReference type="ARBA" id="ARBA00035034"/>
    </source>
</evidence>
<dbReference type="RefSeq" id="WP_191722588.1">
    <property type="nucleotide sequence ID" value="NZ_JACSQK010000003.1"/>
</dbReference>
<sequence length="467" mass="50702">MSATHQPTPAFVSSNEIRTRFSRAMSEMYRKEVPQYGSLIELVADVNAQTLQASPELRAQMERTGELERLDVERHGAIRVGTPQELSTLRRLFAVMGMEPVGYYDLSVAGVPVHSTAFRPVSDAALLANPFRVFTSLLRLELIADPALRQQASDILARRNIFTSEALTLIERAETDGGLGDADANRFVQAALETFRWHSDATVDAATYDALQKAHRLIADVVCFKGPHINHLTPRTLDIDAAQDGMPARGMDAKDVVEGPPRRACPILLRQTSFKALKEAIRFTDAADTSNGAHTARFGEIEQRGVALTHKGRALYDELLAQVRSMGSAGSAAPDYTTRLQQAFVQFPDTHTALRKQGLAFYRYTLSAQGQAQAASVDASADLEALIAQGLVHAEPITYEDFLPVSAAGIFQSNLGGDEQKHYQANAAQQVFETALGAQVHDEIALYADAQARSMAAVRAALAGVAA</sequence>
<evidence type="ECO:0000313" key="9">
    <source>
        <dbReference type="EMBL" id="MBD7960186.1"/>
    </source>
</evidence>
<dbReference type="InterPro" id="IPR047869">
    <property type="entry name" value="YdcJ_bac-like"/>
</dbReference>
<keyword evidence="2" id="KW-0223">Dioxygenase</keyword>
<organism evidence="9 10">
    <name type="scientific">Comamonas avium</name>
    <dbReference type="NCBI Taxonomy" id="2762231"/>
    <lineage>
        <taxon>Bacteria</taxon>
        <taxon>Pseudomonadati</taxon>
        <taxon>Pseudomonadota</taxon>
        <taxon>Betaproteobacteria</taxon>
        <taxon>Burkholderiales</taxon>
        <taxon>Comamonadaceae</taxon>
        <taxon>Comamonas</taxon>
    </lineage>
</organism>
<evidence type="ECO:0000256" key="3">
    <source>
        <dbReference type="ARBA" id="ARBA00023002"/>
    </source>
</evidence>
<evidence type="ECO:0000256" key="5">
    <source>
        <dbReference type="ARBA" id="ARBA00035013"/>
    </source>
</evidence>
<comment type="similarity">
    <text evidence="5">Belongs to the 2-oxoadipate dioxygenase/decarboxylase family.</text>
</comment>
<evidence type="ECO:0000256" key="1">
    <source>
        <dbReference type="ARBA" id="ARBA00001954"/>
    </source>
</evidence>
<dbReference type="Proteomes" id="UP000634919">
    <property type="component" value="Unassembled WGS sequence"/>
</dbReference>
<protein>
    <recommendedName>
        <fullName evidence="7">2-oxoadipate dioxygenase/decarboxylase</fullName>
        <ecNumber evidence="6">1.13.11.93</ecNumber>
    </recommendedName>
    <alternativeName>
        <fullName evidence="8">2-hydroxyglutarate synthase</fullName>
    </alternativeName>
</protein>
<evidence type="ECO:0000256" key="8">
    <source>
        <dbReference type="ARBA" id="ARBA00035045"/>
    </source>
</evidence>
<keyword evidence="4" id="KW-0408">Iron</keyword>
<comment type="cofactor">
    <cofactor evidence="1">
        <name>Fe(2+)</name>
        <dbReference type="ChEBI" id="CHEBI:29033"/>
    </cofactor>
</comment>
<name>A0ABR8S9M6_9BURK</name>